<reference evidence="1" key="1">
    <citation type="journal article" date="2023" name="Mol. Phylogenet. Evol.">
        <title>Genome-scale phylogeny and comparative genomics of the fungal order Sordariales.</title>
        <authorList>
            <person name="Hensen N."/>
            <person name="Bonometti L."/>
            <person name="Westerberg I."/>
            <person name="Brannstrom I.O."/>
            <person name="Guillou S."/>
            <person name="Cros-Aarteil S."/>
            <person name="Calhoun S."/>
            <person name="Haridas S."/>
            <person name="Kuo A."/>
            <person name="Mondo S."/>
            <person name="Pangilinan J."/>
            <person name="Riley R."/>
            <person name="LaButti K."/>
            <person name="Andreopoulos B."/>
            <person name="Lipzen A."/>
            <person name="Chen C."/>
            <person name="Yan M."/>
            <person name="Daum C."/>
            <person name="Ng V."/>
            <person name="Clum A."/>
            <person name="Steindorff A."/>
            <person name="Ohm R.A."/>
            <person name="Martin F."/>
            <person name="Silar P."/>
            <person name="Natvig D.O."/>
            <person name="Lalanne C."/>
            <person name="Gautier V."/>
            <person name="Ament-Velasquez S.L."/>
            <person name="Kruys A."/>
            <person name="Hutchinson M.I."/>
            <person name="Powell A.J."/>
            <person name="Barry K."/>
            <person name="Miller A.N."/>
            <person name="Grigoriev I.V."/>
            <person name="Debuchy R."/>
            <person name="Gladieux P."/>
            <person name="Hiltunen Thoren M."/>
            <person name="Johannesson H."/>
        </authorList>
    </citation>
    <scope>NUCLEOTIDE SEQUENCE</scope>
    <source>
        <strain evidence="1">CBS 955.72</strain>
    </source>
</reference>
<sequence>MQAYLSIFHLAIPTLQQWLIILRSRPPLLLQTLFLLLISVIARVLTPPPLLLEMTYSQDFAIPRASKTKLKMLLPSLPRL</sequence>
<gene>
    <name evidence="1" type="ORF">B0T25DRAFT_550388</name>
</gene>
<proteinExistence type="predicted"/>
<dbReference type="Proteomes" id="UP001275084">
    <property type="component" value="Unassembled WGS sequence"/>
</dbReference>
<comment type="caution">
    <text evidence="1">The sequence shown here is derived from an EMBL/GenBank/DDBJ whole genome shotgun (WGS) entry which is preliminary data.</text>
</comment>
<protein>
    <submittedName>
        <fullName evidence="1">Uncharacterized protein</fullName>
    </submittedName>
</protein>
<dbReference type="AlphaFoldDB" id="A0AAJ0MA11"/>
<reference evidence="1" key="2">
    <citation type="submission" date="2023-06" db="EMBL/GenBank/DDBJ databases">
        <authorList>
            <consortium name="Lawrence Berkeley National Laboratory"/>
            <person name="Haridas S."/>
            <person name="Hensen N."/>
            <person name="Bonometti L."/>
            <person name="Westerberg I."/>
            <person name="Brannstrom I.O."/>
            <person name="Guillou S."/>
            <person name="Cros-Aarteil S."/>
            <person name="Calhoun S."/>
            <person name="Kuo A."/>
            <person name="Mondo S."/>
            <person name="Pangilinan J."/>
            <person name="Riley R."/>
            <person name="Labutti K."/>
            <person name="Andreopoulos B."/>
            <person name="Lipzen A."/>
            <person name="Chen C."/>
            <person name="Yanf M."/>
            <person name="Daum C."/>
            <person name="Ng V."/>
            <person name="Clum A."/>
            <person name="Steindorff A."/>
            <person name="Ohm R."/>
            <person name="Martin F."/>
            <person name="Silar P."/>
            <person name="Natvig D."/>
            <person name="Lalanne C."/>
            <person name="Gautier V."/>
            <person name="Ament-Velasquez S.L."/>
            <person name="Kruys A."/>
            <person name="Hutchinson M.I."/>
            <person name="Powell A.J."/>
            <person name="Barry K."/>
            <person name="Miller A.N."/>
            <person name="Grigoriev I.V."/>
            <person name="Debuchy R."/>
            <person name="Gladieux P."/>
            <person name="Thoren M.H."/>
            <person name="Johannesson H."/>
        </authorList>
    </citation>
    <scope>NUCLEOTIDE SEQUENCE</scope>
    <source>
        <strain evidence="1">CBS 955.72</strain>
    </source>
</reference>
<dbReference type="EMBL" id="JAUIQD010000006">
    <property type="protein sequence ID" value="KAK3345796.1"/>
    <property type="molecule type" value="Genomic_DNA"/>
</dbReference>
<accession>A0AAJ0MA11</accession>
<organism evidence="1 2">
    <name type="scientific">Lasiosphaeria hispida</name>
    <dbReference type="NCBI Taxonomy" id="260671"/>
    <lineage>
        <taxon>Eukaryota</taxon>
        <taxon>Fungi</taxon>
        <taxon>Dikarya</taxon>
        <taxon>Ascomycota</taxon>
        <taxon>Pezizomycotina</taxon>
        <taxon>Sordariomycetes</taxon>
        <taxon>Sordariomycetidae</taxon>
        <taxon>Sordariales</taxon>
        <taxon>Lasiosphaeriaceae</taxon>
        <taxon>Lasiosphaeria</taxon>
    </lineage>
</organism>
<name>A0AAJ0MA11_9PEZI</name>
<keyword evidence="2" id="KW-1185">Reference proteome</keyword>
<evidence type="ECO:0000313" key="2">
    <source>
        <dbReference type="Proteomes" id="UP001275084"/>
    </source>
</evidence>
<evidence type="ECO:0000313" key="1">
    <source>
        <dbReference type="EMBL" id="KAK3345796.1"/>
    </source>
</evidence>